<dbReference type="OrthoDB" id="278091at2"/>
<evidence type="ECO:0000313" key="2">
    <source>
        <dbReference type="EMBL" id="QDV48864.1"/>
    </source>
</evidence>
<protein>
    <submittedName>
        <fullName evidence="2">Uncharacterized protein</fullName>
    </submittedName>
</protein>
<dbReference type="SUPFAM" id="SSF58113">
    <property type="entry name" value="Apolipoprotein A-I"/>
    <property type="match status" value="1"/>
</dbReference>
<dbReference type="EMBL" id="CP037452">
    <property type="protein sequence ID" value="QDV48864.1"/>
    <property type="molecule type" value="Genomic_DNA"/>
</dbReference>
<accession>A0A518I6Z9</accession>
<dbReference type="Gene3D" id="1.20.5.1230">
    <property type="entry name" value="Apolipoprotein A-I"/>
    <property type="match status" value="1"/>
</dbReference>
<gene>
    <name evidence="2" type="ORF">Enr17x_08780</name>
</gene>
<evidence type="ECO:0000313" key="3">
    <source>
        <dbReference type="Proteomes" id="UP000318313"/>
    </source>
</evidence>
<reference evidence="2 3" key="1">
    <citation type="submission" date="2019-03" db="EMBL/GenBank/DDBJ databases">
        <title>Deep-cultivation of Planctomycetes and their phenomic and genomic characterization uncovers novel biology.</title>
        <authorList>
            <person name="Wiegand S."/>
            <person name="Jogler M."/>
            <person name="Boedeker C."/>
            <person name="Pinto D."/>
            <person name="Vollmers J."/>
            <person name="Rivas-Marin E."/>
            <person name="Kohn T."/>
            <person name="Peeters S.H."/>
            <person name="Heuer A."/>
            <person name="Rast P."/>
            <person name="Oberbeckmann S."/>
            <person name="Bunk B."/>
            <person name="Jeske O."/>
            <person name="Meyerdierks A."/>
            <person name="Storesund J.E."/>
            <person name="Kallscheuer N."/>
            <person name="Luecker S."/>
            <person name="Lage O.M."/>
            <person name="Pohl T."/>
            <person name="Merkel B.J."/>
            <person name="Hornburger P."/>
            <person name="Mueller R.-W."/>
            <person name="Bruemmer F."/>
            <person name="Labrenz M."/>
            <person name="Spormann A.M."/>
            <person name="Op den Camp H."/>
            <person name="Overmann J."/>
            <person name="Amann R."/>
            <person name="Jetten M.S.M."/>
            <person name="Mascher T."/>
            <person name="Medema M.H."/>
            <person name="Devos D.P."/>
            <person name="Kaster A.-K."/>
            <person name="Ovreas L."/>
            <person name="Rohde M."/>
            <person name="Galperin M.Y."/>
            <person name="Jogler C."/>
        </authorList>
    </citation>
    <scope>NUCLEOTIDE SEQUENCE [LARGE SCALE GENOMIC DNA]</scope>
    <source>
        <strain evidence="2 3">Enr17</strain>
    </source>
</reference>
<proteinExistence type="predicted"/>
<dbReference type="Proteomes" id="UP000318313">
    <property type="component" value="Chromosome"/>
</dbReference>
<feature type="coiled-coil region" evidence="1">
    <location>
        <begin position="61"/>
        <end position="146"/>
    </location>
</feature>
<keyword evidence="1" id="KW-0175">Coiled coil</keyword>
<sequence>MRNLTPCLLSLSLLLVACENQSPSDSAPVEKKVTGDDVKKEVGEAIDTAKDFTAQKKDEYAKQINKKLADLNVKIEEMQAKGAKLKDDAKAKWDEKMKDLEAKRAELNEKLEQVKDSSADAWAGLKKDIESAWDNLKKSFDDAEEQISESV</sequence>
<evidence type="ECO:0000256" key="1">
    <source>
        <dbReference type="SAM" id="Coils"/>
    </source>
</evidence>
<dbReference type="KEGG" id="gfm:Enr17x_08780"/>
<organism evidence="2 3">
    <name type="scientific">Gimesia fumaroli</name>
    <dbReference type="NCBI Taxonomy" id="2527976"/>
    <lineage>
        <taxon>Bacteria</taxon>
        <taxon>Pseudomonadati</taxon>
        <taxon>Planctomycetota</taxon>
        <taxon>Planctomycetia</taxon>
        <taxon>Planctomycetales</taxon>
        <taxon>Planctomycetaceae</taxon>
        <taxon>Gimesia</taxon>
    </lineage>
</organism>
<name>A0A518I6Z9_9PLAN</name>
<dbReference type="PROSITE" id="PS51257">
    <property type="entry name" value="PROKAR_LIPOPROTEIN"/>
    <property type="match status" value="1"/>
</dbReference>
<dbReference type="RefSeq" id="WP_145306162.1">
    <property type="nucleotide sequence ID" value="NZ_CP037452.1"/>
</dbReference>
<keyword evidence="3" id="KW-1185">Reference proteome</keyword>
<dbReference type="AlphaFoldDB" id="A0A518I6Z9"/>